<reference evidence="10" key="1">
    <citation type="journal article" date="2023" name="Mol. Phylogenet. Evol.">
        <title>Genome-scale phylogeny and comparative genomics of the fungal order Sordariales.</title>
        <authorList>
            <person name="Hensen N."/>
            <person name="Bonometti L."/>
            <person name="Westerberg I."/>
            <person name="Brannstrom I.O."/>
            <person name="Guillou S."/>
            <person name="Cros-Aarteil S."/>
            <person name="Calhoun S."/>
            <person name="Haridas S."/>
            <person name="Kuo A."/>
            <person name="Mondo S."/>
            <person name="Pangilinan J."/>
            <person name="Riley R."/>
            <person name="LaButti K."/>
            <person name="Andreopoulos B."/>
            <person name="Lipzen A."/>
            <person name="Chen C."/>
            <person name="Yan M."/>
            <person name="Daum C."/>
            <person name="Ng V."/>
            <person name="Clum A."/>
            <person name="Steindorff A."/>
            <person name="Ohm R.A."/>
            <person name="Martin F."/>
            <person name="Silar P."/>
            <person name="Natvig D.O."/>
            <person name="Lalanne C."/>
            <person name="Gautier V."/>
            <person name="Ament-Velasquez S.L."/>
            <person name="Kruys A."/>
            <person name="Hutchinson M.I."/>
            <person name="Powell A.J."/>
            <person name="Barry K."/>
            <person name="Miller A.N."/>
            <person name="Grigoriev I.V."/>
            <person name="Debuchy R."/>
            <person name="Gladieux P."/>
            <person name="Hiltunen Thoren M."/>
            <person name="Johannesson H."/>
        </authorList>
    </citation>
    <scope>NUCLEOTIDE SEQUENCE</scope>
    <source>
        <strain evidence="10">PSN293</strain>
    </source>
</reference>
<keyword evidence="5" id="KW-0560">Oxidoreductase</keyword>
<dbReference type="GO" id="GO:0045329">
    <property type="term" value="P:carnitine biosynthetic process"/>
    <property type="evidence" value="ECO:0007669"/>
    <property type="project" value="TreeGrafter"/>
</dbReference>
<name>A0AAN7B5K5_9PEZI</name>
<organism evidence="10 11">
    <name type="scientific">Rhypophila decipiens</name>
    <dbReference type="NCBI Taxonomy" id="261697"/>
    <lineage>
        <taxon>Eukaryota</taxon>
        <taxon>Fungi</taxon>
        <taxon>Dikarya</taxon>
        <taxon>Ascomycota</taxon>
        <taxon>Pezizomycotina</taxon>
        <taxon>Sordariomycetes</taxon>
        <taxon>Sordariomycetidae</taxon>
        <taxon>Sordariales</taxon>
        <taxon>Naviculisporaceae</taxon>
        <taxon>Rhypophila</taxon>
    </lineage>
</organism>
<keyword evidence="6" id="KW-0408">Iron</keyword>
<dbReference type="Pfam" id="PF06155">
    <property type="entry name" value="GBBH-like_N"/>
    <property type="match status" value="1"/>
</dbReference>
<dbReference type="InterPro" id="IPR010376">
    <property type="entry name" value="GBBH-like_N"/>
</dbReference>
<evidence type="ECO:0000256" key="2">
    <source>
        <dbReference type="ARBA" id="ARBA00008654"/>
    </source>
</evidence>
<comment type="similarity">
    <text evidence="2">Belongs to the gamma-BBH/TMLD family.</text>
</comment>
<gene>
    <name evidence="10" type="ORF">QBC37DRAFT_428041</name>
</gene>
<dbReference type="AlphaFoldDB" id="A0AAN7B5K5"/>
<proteinExistence type="inferred from homology"/>
<dbReference type="Proteomes" id="UP001301769">
    <property type="component" value="Unassembled WGS sequence"/>
</dbReference>
<dbReference type="GO" id="GO:0016706">
    <property type="term" value="F:2-oxoglutarate-dependent dioxygenase activity"/>
    <property type="evidence" value="ECO:0007669"/>
    <property type="project" value="UniProtKB-ARBA"/>
</dbReference>
<evidence type="ECO:0000256" key="5">
    <source>
        <dbReference type="ARBA" id="ARBA00023002"/>
    </source>
</evidence>
<dbReference type="InterPro" id="IPR050411">
    <property type="entry name" value="AlphaKG_dependent_hydroxylases"/>
</dbReference>
<dbReference type="CDD" id="cd00250">
    <property type="entry name" value="CAS_like"/>
    <property type="match status" value="1"/>
</dbReference>
<dbReference type="EMBL" id="MU858163">
    <property type="protein sequence ID" value="KAK4210877.1"/>
    <property type="molecule type" value="Genomic_DNA"/>
</dbReference>
<comment type="cofactor">
    <cofactor evidence="1">
        <name>Fe(2+)</name>
        <dbReference type="ChEBI" id="CHEBI:29033"/>
    </cofactor>
</comment>
<evidence type="ECO:0000259" key="8">
    <source>
        <dbReference type="Pfam" id="PF02668"/>
    </source>
</evidence>
<dbReference type="Gene3D" id="3.60.130.10">
    <property type="entry name" value="Clavaminate synthase-like"/>
    <property type="match status" value="1"/>
</dbReference>
<evidence type="ECO:0000256" key="7">
    <source>
        <dbReference type="SAM" id="MobiDB-lite"/>
    </source>
</evidence>
<evidence type="ECO:0000313" key="11">
    <source>
        <dbReference type="Proteomes" id="UP001301769"/>
    </source>
</evidence>
<evidence type="ECO:0000256" key="6">
    <source>
        <dbReference type="ARBA" id="ARBA00023004"/>
    </source>
</evidence>
<keyword evidence="4" id="KW-0223">Dioxygenase</keyword>
<feature type="domain" description="TauD/TfdA-like" evidence="8">
    <location>
        <begin position="181"/>
        <end position="428"/>
    </location>
</feature>
<evidence type="ECO:0000256" key="1">
    <source>
        <dbReference type="ARBA" id="ARBA00001954"/>
    </source>
</evidence>
<reference evidence="10" key="2">
    <citation type="submission" date="2023-05" db="EMBL/GenBank/DDBJ databases">
        <authorList>
            <consortium name="Lawrence Berkeley National Laboratory"/>
            <person name="Steindorff A."/>
            <person name="Hensen N."/>
            <person name="Bonometti L."/>
            <person name="Westerberg I."/>
            <person name="Brannstrom I.O."/>
            <person name="Guillou S."/>
            <person name="Cros-Aarteil S."/>
            <person name="Calhoun S."/>
            <person name="Haridas S."/>
            <person name="Kuo A."/>
            <person name="Mondo S."/>
            <person name="Pangilinan J."/>
            <person name="Riley R."/>
            <person name="Labutti K."/>
            <person name="Andreopoulos B."/>
            <person name="Lipzen A."/>
            <person name="Chen C."/>
            <person name="Yanf M."/>
            <person name="Daum C."/>
            <person name="Ng V."/>
            <person name="Clum A."/>
            <person name="Ohm R."/>
            <person name="Martin F."/>
            <person name="Silar P."/>
            <person name="Natvig D."/>
            <person name="Lalanne C."/>
            <person name="Gautier V."/>
            <person name="Ament-Velasquez S.L."/>
            <person name="Kruys A."/>
            <person name="Hutchinson M.I."/>
            <person name="Powell A.J."/>
            <person name="Barry K."/>
            <person name="Miller A.N."/>
            <person name="Grigoriev I.V."/>
            <person name="Debuchy R."/>
            <person name="Gladieux P."/>
            <person name="Thoren M.H."/>
            <person name="Johannesson H."/>
        </authorList>
    </citation>
    <scope>NUCLEOTIDE SEQUENCE</scope>
    <source>
        <strain evidence="10">PSN293</strain>
    </source>
</reference>
<evidence type="ECO:0008006" key="12">
    <source>
        <dbReference type="Google" id="ProtNLM"/>
    </source>
</evidence>
<dbReference type="SUPFAM" id="SSF51197">
    <property type="entry name" value="Clavaminate synthase-like"/>
    <property type="match status" value="1"/>
</dbReference>
<evidence type="ECO:0000256" key="3">
    <source>
        <dbReference type="ARBA" id="ARBA00022723"/>
    </source>
</evidence>
<dbReference type="Gene3D" id="3.30.2020.30">
    <property type="match status" value="1"/>
</dbReference>
<dbReference type="GO" id="GO:0005739">
    <property type="term" value="C:mitochondrion"/>
    <property type="evidence" value="ECO:0007669"/>
    <property type="project" value="TreeGrafter"/>
</dbReference>
<comment type="caution">
    <text evidence="10">The sequence shown here is derived from an EMBL/GenBank/DDBJ whole genome shotgun (WGS) entry which is preliminary data.</text>
</comment>
<evidence type="ECO:0000313" key="10">
    <source>
        <dbReference type="EMBL" id="KAK4210877.1"/>
    </source>
</evidence>
<dbReference type="InterPro" id="IPR042098">
    <property type="entry name" value="TauD-like_sf"/>
</dbReference>
<dbReference type="InterPro" id="IPR003819">
    <property type="entry name" value="TauD/TfdA-like"/>
</dbReference>
<dbReference type="PANTHER" id="PTHR10696">
    <property type="entry name" value="GAMMA-BUTYROBETAINE HYDROXYLASE-RELATED"/>
    <property type="match status" value="1"/>
</dbReference>
<dbReference type="Pfam" id="PF02668">
    <property type="entry name" value="TauD"/>
    <property type="match status" value="1"/>
</dbReference>
<keyword evidence="11" id="KW-1185">Reference proteome</keyword>
<feature type="domain" description="Gamma-butyrobetaine hydroxylase-like N-terminal" evidence="9">
    <location>
        <begin position="62"/>
        <end position="127"/>
    </location>
</feature>
<feature type="region of interest" description="Disordered" evidence="7">
    <location>
        <begin position="464"/>
        <end position="503"/>
    </location>
</feature>
<dbReference type="GO" id="GO:0046872">
    <property type="term" value="F:metal ion binding"/>
    <property type="evidence" value="ECO:0007669"/>
    <property type="project" value="UniProtKB-KW"/>
</dbReference>
<sequence length="503" mass="58213">MIRPLIRLSVRVARLRPVVRAVRTVSTSFSHPPKIQEYSQPLPKLGKDLVVIPVIDDPGMVVLDFQPGTIRTSRLWLRDVCRCPKCVDPHSGQKNFSTVDLPDDPKMRSTELLEDGSLKVVWENDHVFGEDFHESIYTRAEYEKWREESDKQNRQKERLPTQRKHWNKATYNALLKNGVTKISYKDWTNTTDRAAFWRAFEALSQTGLVFLTGVPHGEQEVERIGNQIGMLQHTFYGKTWDVKSKPEAENVAYTSQFLGLHQDLMYHDPIPRLQLLHCLQNSCEGGESLFSDGLRAALQLRKADREAFDTLTKRAWFFGYDKAPHHYQQKHSVIEAGYDTYINCLHWAPPFQTHFGRGLFRTGPKSYSLLDLKRASSKFEKILSSEENTLEVKLNPGEAVIFDNWRVLHGRREFAAGSGGSRWLKGAYITHQVFKALDERRPRSENDTCRFPMPDSPVLRRHLISEEMRQLDRDEQHPPKPEDVRLEPWHTPGDELQKSDEGM</sequence>
<keyword evidence="3" id="KW-0479">Metal-binding</keyword>
<dbReference type="InterPro" id="IPR038492">
    <property type="entry name" value="GBBH-like_N_sf"/>
</dbReference>
<protein>
    <recommendedName>
        <fullName evidence="12">Trimethyllysine dioxygenase</fullName>
    </recommendedName>
</protein>
<accession>A0AAN7B5K5</accession>
<dbReference type="PANTHER" id="PTHR10696:SF25">
    <property type="entry name" value="OXIDOREDUCTASE AIM17-RELATED"/>
    <property type="match status" value="1"/>
</dbReference>
<evidence type="ECO:0000259" key="9">
    <source>
        <dbReference type="Pfam" id="PF06155"/>
    </source>
</evidence>
<evidence type="ECO:0000256" key="4">
    <source>
        <dbReference type="ARBA" id="ARBA00022964"/>
    </source>
</evidence>